<dbReference type="RefSeq" id="WP_203792308.1">
    <property type="nucleotide sequence ID" value="NZ_BAAAQE010000090.1"/>
</dbReference>
<dbReference type="InterPro" id="IPR029058">
    <property type="entry name" value="AB_hydrolase_fold"/>
</dbReference>
<dbReference type="EMBL" id="BOMG01000002">
    <property type="protein sequence ID" value="GID51614.1"/>
    <property type="molecule type" value="Genomic_DNA"/>
</dbReference>
<reference evidence="3 4" key="1">
    <citation type="submission" date="2021-01" db="EMBL/GenBank/DDBJ databases">
        <title>Whole genome shotgun sequence of Actinoplanes couchii NBRC 106145.</title>
        <authorList>
            <person name="Komaki H."/>
            <person name="Tamura T."/>
        </authorList>
    </citation>
    <scope>NUCLEOTIDE SEQUENCE [LARGE SCALE GENOMIC DNA]</scope>
    <source>
        <strain evidence="3 4">NBRC 106145</strain>
    </source>
</reference>
<dbReference type="Gene3D" id="3.40.50.1820">
    <property type="entry name" value="alpha/beta hydrolase"/>
    <property type="match status" value="1"/>
</dbReference>
<dbReference type="Pfam" id="PF00975">
    <property type="entry name" value="Thioesterase"/>
    <property type="match status" value="1"/>
</dbReference>
<keyword evidence="3" id="KW-0378">Hydrolase</keyword>
<comment type="caution">
    <text evidence="3">The sequence shown here is derived from an EMBL/GenBank/DDBJ whole genome shotgun (WGS) entry which is preliminary data.</text>
</comment>
<dbReference type="InterPro" id="IPR001031">
    <property type="entry name" value="Thioesterase"/>
</dbReference>
<sequence length="253" mass="27503">MRDDRWLRTYRPVPRPLRRLVCFPHAGGTAGFFLPVARALWDTEVVAVQYPGRHDRRNEPFSAGIKDMTDGVVAALGSRPSLPTILFGHSMGATVAFEVARRLDDTPDAVAHLVLSGRPSPTLGDAKPASLPDDEAVIAELRRMSGTDDALLREPDLLRMAMPVLRADYAAVTGYRYEPGKPLRADVTAFVGDDDPGVPVEAAEAWADCTAGRFDMRVFAGGHFYLKGWPGPVIAALAESLRAVPAEDERASR</sequence>
<dbReference type="InterPro" id="IPR012223">
    <property type="entry name" value="TEII"/>
</dbReference>
<name>A0ABQ3WZI3_9ACTN</name>
<dbReference type="PANTHER" id="PTHR11487:SF0">
    <property type="entry name" value="S-ACYL FATTY ACID SYNTHASE THIOESTERASE, MEDIUM CHAIN"/>
    <property type="match status" value="1"/>
</dbReference>
<dbReference type="SUPFAM" id="SSF53474">
    <property type="entry name" value="alpha/beta-Hydrolases"/>
    <property type="match status" value="1"/>
</dbReference>
<feature type="domain" description="Thioesterase" evidence="2">
    <location>
        <begin position="18"/>
        <end position="227"/>
    </location>
</feature>
<keyword evidence="4" id="KW-1185">Reference proteome</keyword>
<dbReference type="GO" id="GO:0016787">
    <property type="term" value="F:hydrolase activity"/>
    <property type="evidence" value="ECO:0007669"/>
    <property type="project" value="UniProtKB-KW"/>
</dbReference>
<evidence type="ECO:0000313" key="4">
    <source>
        <dbReference type="Proteomes" id="UP000612282"/>
    </source>
</evidence>
<gene>
    <name evidence="3" type="primary">rifR_1</name>
    <name evidence="3" type="ORF">Aco03nite_000180</name>
</gene>
<protein>
    <submittedName>
        <fullName evidence="3">Oleoyl-ACP hydrolase</fullName>
    </submittedName>
</protein>
<comment type="similarity">
    <text evidence="1">Belongs to the thioesterase family.</text>
</comment>
<evidence type="ECO:0000259" key="2">
    <source>
        <dbReference type="Pfam" id="PF00975"/>
    </source>
</evidence>
<evidence type="ECO:0000313" key="3">
    <source>
        <dbReference type="EMBL" id="GID51614.1"/>
    </source>
</evidence>
<organism evidence="3 4">
    <name type="scientific">Actinoplanes couchii</name>
    <dbReference type="NCBI Taxonomy" id="403638"/>
    <lineage>
        <taxon>Bacteria</taxon>
        <taxon>Bacillati</taxon>
        <taxon>Actinomycetota</taxon>
        <taxon>Actinomycetes</taxon>
        <taxon>Micromonosporales</taxon>
        <taxon>Micromonosporaceae</taxon>
        <taxon>Actinoplanes</taxon>
    </lineage>
</organism>
<proteinExistence type="inferred from homology"/>
<accession>A0ABQ3WZI3</accession>
<dbReference type="PANTHER" id="PTHR11487">
    <property type="entry name" value="THIOESTERASE"/>
    <property type="match status" value="1"/>
</dbReference>
<dbReference type="Proteomes" id="UP000612282">
    <property type="component" value="Unassembled WGS sequence"/>
</dbReference>
<evidence type="ECO:0000256" key="1">
    <source>
        <dbReference type="ARBA" id="ARBA00007169"/>
    </source>
</evidence>